<dbReference type="SUPFAM" id="SSF53244">
    <property type="entry name" value="MurD-like peptide ligases, peptide-binding domain"/>
    <property type="match status" value="1"/>
</dbReference>
<dbReference type="Gene3D" id="3.40.1190.10">
    <property type="entry name" value="Mur-like, catalytic domain"/>
    <property type="match status" value="1"/>
</dbReference>
<evidence type="ECO:0000256" key="20">
    <source>
        <dbReference type="ARBA" id="ARBA00049161"/>
    </source>
</evidence>
<keyword evidence="11" id="KW-0067">ATP-binding</keyword>
<keyword evidence="24" id="KW-1185">Reference proteome</keyword>
<evidence type="ECO:0000256" key="1">
    <source>
        <dbReference type="ARBA" id="ARBA00002714"/>
    </source>
</evidence>
<dbReference type="EC" id="6.3.2.17" evidence="6"/>
<evidence type="ECO:0000313" key="23">
    <source>
        <dbReference type="EMBL" id="MBB4104233.1"/>
    </source>
</evidence>
<evidence type="ECO:0000256" key="16">
    <source>
        <dbReference type="ARBA" id="ARBA00032510"/>
    </source>
</evidence>
<evidence type="ECO:0000256" key="19">
    <source>
        <dbReference type="ARBA" id="ARBA00049035"/>
    </source>
</evidence>
<dbReference type="PANTHER" id="PTHR11136">
    <property type="entry name" value="FOLYLPOLYGLUTAMATE SYNTHASE-RELATED"/>
    <property type="match status" value="1"/>
</dbReference>
<dbReference type="AlphaFoldDB" id="A0A7W6K310"/>
<dbReference type="Gene3D" id="3.90.190.20">
    <property type="entry name" value="Mur ligase, C-terminal domain"/>
    <property type="match status" value="1"/>
</dbReference>
<evidence type="ECO:0000256" key="5">
    <source>
        <dbReference type="ARBA" id="ARBA00013023"/>
    </source>
</evidence>
<accession>A0A7W6K310</accession>
<dbReference type="PANTHER" id="PTHR11136:SF0">
    <property type="entry name" value="DIHYDROFOLATE SYNTHETASE-RELATED"/>
    <property type="match status" value="1"/>
</dbReference>
<keyword evidence="10" id="KW-0547">Nucleotide-binding</keyword>
<evidence type="ECO:0000256" key="11">
    <source>
        <dbReference type="ARBA" id="ARBA00022840"/>
    </source>
</evidence>
<evidence type="ECO:0000256" key="9">
    <source>
        <dbReference type="ARBA" id="ARBA00022723"/>
    </source>
</evidence>
<dbReference type="InterPro" id="IPR036615">
    <property type="entry name" value="Mur_ligase_C_dom_sf"/>
</dbReference>
<evidence type="ECO:0000256" key="6">
    <source>
        <dbReference type="ARBA" id="ARBA00013025"/>
    </source>
</evidence>
<dbReference type="UniPathway" id="UPA00077">
    <property type="reaction ID" value="UER00157"/>
</dbReference>
<comment type="similarity">
    <text evidence="4">Belongs to the folylpolyglutamate synthase family.</text>
</comment>
<dbReference type="SUPFAM" id="SSF53623">
    <property type="entry name" value="MurD-like peptide ligases, catalytic domain"/>
    <property type="match status" value="1"/>
</dbReference>
<dbReference type="GO" id="GO:0005737">
    <property type="term" value="C:cytoplasm"/>
    <property type="evidence" value="ECO:0007669"/>
    <property type="project" value="TreeGrafter"/>
</dbReference>
<gene>
    <name evidence="23" type="ORF">GGQ66_002807</name>
</gene>
<dbReference type="Pfam" id="PF08245">
    <property type="entry name" value="Mur_ligase_M"/>
    <property type="match status" value="1"/>
</dbReference>
<protein>
    <recommendedName>
        <fullName evidence="7">Dihydrofolate synthase/folylpolyglutamate synthase</fullName>
        <ecNumber evidence="5">6.3.2.12</ecNumber>
        <ecNumber evidence="6">6.3.2.17</ecNumber>
    </recommendedName>
    <alternativeName>
        <fullName evidence="16">Folylpoly-gamma-glutamate synthetase-dihydrofolate synthetase</fullName>
    </alternativeName>
    <alternativeName>
        <fullName evidence="14">Folylpolyglutamate synthetase</fullName>
    </alternativeName>
    <alternativeName>
        <fullName evidence="15">Tetrahydrofolylpolyglutamate synthase</fullName>
    </alternativeName>
</protein>
<dbReference type="GO" id="GO:0046656">
    <property type="term" value="P:folic acid biosynthetic process"/>
    <property type="evidence" value="ECO:0007669"/>
    <property type="project" value="UniProtKB-KW"/>
</dbReference>
<evidence type="ECO:0000256" key="12">
    <source>
        <dbReference type="ARBA" id="ARBA00022842"/>
    </source>
</evidence>
<evidence type="ECO:0000256" key="17">
    <source>
        <dbReference type="ARBA" id="ARBA00047493"/>
    </source>
</evidence>
<comment type="caution">
    <text evidence="23">The sequence shown here is derived from an EMBL/GenBank/DDBJ whole genome shotgun (WGS) entry which is preliminary data.</text>
</comment>
<dbReference type="InterPro" id="IPR013221">
    <property type="entry name" value="Mur_ligase_cen"/>
</dbReference>
<dbReference type="EC" id="6.3.2.12" evidence="5"/>
<evidence type="ECO:0000256" key="7">
    <source>
        <dbReference type="ARBA" id="ARBA00019357"/>
    </source>
</evidence>
<keyword evidence="13" id="KW-0289">Folate biosynthesis</keyword>
<feature type="domain" description="Mur ligase central" evidence="22">
    <location>
        <begin position="83"/>
        <end position="253"/>
    </location>
</feature>
<proteinExistence type="inferred from homology"/>
<evidence type="ECO:0000256" key="10">
    <source>
        <dbReference type="ARBA" id="ARBA00022741"/>
    </source>
</evidence>
<dbReference type="Proteomes" id="UP000584824">
    <property type="component" value="Unassembled WGS sequence"/>
</dbReference>
<comment type="pathway">
    <text evidence="2">Cofactor biosynthesis; tetrahydrofolate biosynthesis; 7,8-dihydrofolate from 2-amino-4-hydroxy-6-hydroxymethyl-7,8-dihydropteridine diphosphate and 4-aminobenzoate: step 2/2.</text>
</comment>
<comment type="catalytic activity">
    <reaction evidence="19">
        <text>(6R)-5,10-methylenetetrahydrofolyl-(gamma-L-Glu)(n) + L-glutamate + ATP = (6R)-5,10-methylenetetrahydrofolyl-(gamma-L-Glu)(n+1) + ADP + phosphate + H(+)</text>
        <dbReference type="Rhea" id="RHEA:51912"/>
        <dbReference type="Rhea" id="RHEA-COMP:13257"/>
        <dbReference type="Rhea" id="RHEA-COMP:13258"/>
        <dbReference type="ChEBI" id="CHEBI:15378"/>
        <dbReference type="ChEBI" id="CHEBI:29985"/>
        <dbReference type="ChEBI" id="CHEBI:30616"/>
        <dbReference type="ChEBI" id="CHEBI:43474"/>
        <dbReference type="ChEBI" id="CHEBI:136572"/>
        <dbReference type="ChEBI" id="CHEBI:456216"/>
        <dbReference type="EC" id="6.3.2.17"/>
    </reaction>
</comment>
<evidence type="ECO:0000256" key="2">
    <source>
        <dbReference type="ARBA" id="ARBA00004799"/>
    </source>
</evidence>
<evidence type="ECO:0000259" key="21">
    <source>
        <dbReference type="Pfam" id="PF02875"/>
    </source>
</evidence>
<name>A0A7W6K310_9HYPH</name>
<evidence type="ECO:0000256" key="8">
    <source>
        <dbReference type="ARBA" id="ARBA00022598"/>
    </source>
</evidence>
<dbReference type="Pfam" id="PF02875">
    <property type="entry name" value="Mur_ligase_C"/>
    <property type="match status" value="1"/>
</dbReference>
<dbReference type="InterPro" id="IPR004101">
    <property type="entry name" value="Mur_ligase_C"/>
</dbReference>
<comment type="catalytic activity">
    <reaction evidence="17">
        <text>(6S)-5,6,7,8-tetrahydrofolyl-(gamma-L-Glu)(n) + L-glutamate + ATP = (6S)-5,6,7,8-tetrahydrofolyl-(gamma-L-Glu)(n+1) + ADP + phosphate + H(+)</text>
        <dbReference type="Rhea" id="RHEA:10580"/>
        <dbReference type="Rhea" id="RHEA-COMP:14738"/>
        <dbReference type="Rhea" id="RHEA-COMP:14740"/>
        <dbReference type="ChEBI" id="CHEBI:15378"/>
        <dbReference type="ChEBI" id="CHEBI:29985"/>
        <dbReference type="ChEBI" id="CHEBI:30616"/>
        <dbReference type="ChEBI" id="CHEBI:43474"/>
        <dbReference type="ChEBI" id="CHEBI:141005"/>
        <dbReference type="ChEBI" id="CHEBI:456216"/>
        <dbReference type="EC" id="6.3.2.17"/>
    </reaction>
</comment>
<dbReference type="GO" id="GO:0046654">
    <property type="term" value="P:tetrahydrofolate biosynthetic process"/>
    <property type="evidence" value="ECO:0007669"/>
    <property type="project" value="UniProtKB-UniPathway"/>
</dbReference>
<dbReference type="GO" id="GO:0004326">
    <property type="term" value="F:tetrahydrofolylpolyglutamate synthase activity"/>
    <property type="evidence" value="ECO:0007669"/>
    <property type="project" value="UniProtKB-EC"/>
</dbReference>
<dbReference type="InterPro" id="IPR036565">
    <property type="entry name" value="Mur-like_cat_sf"/>
</dbReference>
<evidence type="ECO:0000313" key="24">
    <source>
        <dbReference type="Proteomes" id="UP000584824"/>
    </source>
</evidence>
<dbReference type="InterPro" id="IPR018109">
    <property type="entry name" value="Folylpolyglutamate_synth_CS"/>
</dbReference>
<evidence type="ECO:0000256" key="3">
    <source>
        <dbReference type="ARBA" id="ARBA00005150"/>
    </source>
</evidence>
<feature type="domain" description="Mur ligase C-terminal" evidence="21">
    <location>
        <begin position="320"/>
        <end position="449"/>
    </location>
</feature>
<reference evidence="23 24" key="1">
    <citation type="submission" date="2020-08" db="EMBL/GenBank/DDBJ databases">
        <title>Genomic Encyclopedia of Type Strains, Phase IV (KMG-IV): sequencing the most valuable type-strain genomes for metagenomic binning, comparative biology and taxonomic classification.</title>
        <authorList>
            <person name="Goeker M."/>
        </authorList>
    </citation>
    <scope>NUCLEOTIDE SEQUENCE [LARGE SCALE GENOMIC DNA]</scope>
    <source>
        <strain evidence="23 24">DSM 26385</strain>
    </source>
</reference>
<evidence type="ECO:0000256" key="13">
    <source>
        <dbReference type="ARBA" id="ARBA00022909"/>
    </source>
</evidence>
<comment type="catalytic activity">
    <reaction evidence="18">
        <text>10-formyltetrahydrofolyl-(gamma-L-Glu)(n) + L-glutamate + ATP = 10-formyltetrahydrofolyl-(gamma-L-Glu)(n+1) + ADP + phosphate + H(+)</text>
        <dbReference type="Rhea" id="RHEA:51904"/>
        <dbReference type="Rhea" id="RHEA-COMP:13088"/>
        <dbReference type="Rhea" id="RHEA-COMP:14300"/>
        <dbReference type="ChEBI" id="CHEBI:15378"/>
        <dbReference type="ChEBI" id="CHEBI:29985"/>
        <dbReference type="ChEBI" id="CHEBI:30616"/>
        <dbReference type="ChEBI" id="CHEBI:43474"/>
        <dbReference type="ChEBI" id="CHEBI:134413"/>
        <dbReference type="ChEBI" id="CHEBI:456216"/>
        <dbReference type="EC" id="6.3.2.17"/>
    </reaction>
</comment>
<comment type="catalytic activity">
    <reaction evidence="20">
        <text>7,8-dihydropteroate + L-glutamate + ATP = 7,8-dihydrofolate + ADP + phosphate + H(+)</text>
        <dbReference type="Rhea" id="RHEA:23584"/>
        <dbReference type="ChEBI" id="CHEBI:15378"/>
        <dbReference type="ChEBI" id="CHEBI:17839"/>
        <dbReference type="ChEBI" id="CHEBI:29985"/>
        <dbReference type="ChEBI" id="CHEBI:30616"/>
        <dbReference type="ChEBI" id="CHEBI:43474"/>
        <dbReference type="ChEBI" id="CHEBI:57451"/>
        <dbReference type="ChEBI" id="CHEBI:456216"/>
        <dbReference type="EC" id="6.3.2.12"/>
    </reaction>
</comment>
<comment type="pathway">
    <text evidence="3">Cofactor biosynthesis; tetrahydrofolylpolyglutamate biosynthesis.</text>
</comment>
<dbReference type="GO" id="GO:0008841">
    <property type="term" value="F:dihydrofolate synthase activity"/>
    <property type="evidence" value="ECO:0007669"/>
    <property type="project" value="UniProtKB-EC"/>
</dbReference>
<comment type="function">
    <text evidence="1">Functions in two distinct reactions of the de novo folate biosynthetic pathway. Catalyzes the addition of a glutamate residue to dihydropteroate (7,8-dihydropteroate or H2Pte) to form dihydrofolate (7,8-dihydrofolate monoglutamate or H2Pte-Glu). Also catalyzes successive additions of L-glutamate to tetrahydrofolate or 10-formyltetrahydrofolate or 5,10-methylenetetrahydrofolate, leading to folylpolyglutamate derivatives.</text>
</comment>
<dbReference type="GO" id="GO:0046872">
    <property type="term" value="F:metal ion binding"/>
    <property type="evidence" value="ECO:0007669"/>
    <property type="project" value="UniProtKB-KW"/>
</dbReference>
<evidence type="ECO:0000256" key="4">
    <source>
        <dbReference type="ARBA" id="ARBA00008276"/>
    </source>
</evidence>
<dbReference type="EMBL" id="JACIDU010000011">
    <property type="protein sequence ID" value="MBB4104233.1"/>
    <property type="molecule type" value="Genomic_DNA"/>
</dbReference>
<keyword evidence="8 23" id="KW-0436">Ligase</keyword>
<organism evidence="23 24">
    <name type="scientific">Allorhizobium borbori</name>
    <dbReference type="NCBI Taxonomy" id="485907"/>
    <lineage>
        <taxon>Bacteria</taxon>
        <taxon>Pseudomonadati</taxon>
        <taxon>Pseudomonadota</taxon>
        <taxon>Alphaproteobacteria</taxon>
        <taxon>Hyphomicrobiales</taxon>
        <taxon>Rhizobiaceae</taxon>
        <taxon>Rhizobium/Agrobacterium group</taxon>
        <taxon>Allorhizobium</taxon>
    </lineage>
</organism>
<dbReference type="InterPro" id="IPR001645">
    <property type="entry name" value="Folylpolyglutamate_synth"/>
</dbReference>
<keyword evidence="9" id="KW-0479">Metal-binding</keyword>
<evidence type="ECO:0000256" key="14">
    <source>
        <dbReference type="ARBA" id="ARBA00030048"/>
    </source>
</evidence>
<dbReference type="PROSITE" id="PS01012">
    <property type="entry name" value="FOLYLPOLYGLU_SYNT_2"/>
    <property type="match status" value="1"/>
</dbReference>
<dbReference type="NCBIfam" id="TIGR01499">
    <property type="entry name" value="folC"/>
    <property type="match status" value="1"/>
</dbReference>
<evidence type="ECO:0000259" key="22">
    <source>
        <dbReference type="Pfam" id="PF08245"/>
    </source>
</evidence>
<evidence type="ECO:0000256" key="18">
    <source>
        <dbReference type="ARBA" id="ARBA00047808"/>
    </source>
</evidence>
<keyword evidence="12" id="KW-0460">Magnesium</keyword>
<evidence type="ECO:0000256" key="15">
    <source>
        <dbReference type="ARBA" id="ARBA00030592"/>
    </source>
</evidence>
<dbReference type="GO" id="GO:0005524">
    <property type="term" value="F:ATP binding"/>
    <property type="evidence" value="ECO:0007669"/>
    <property type="project" value="UniProtKB-KW"/>
</dbReference>
<sequence>MGNHREALRLALPRAWAPIEIGTKVPTMRDVRDQQLIDVLAELDGLTNWESRPRDGMRVGLDPIHDLAARLGHPERSFRSIHVAGTKGKSSTCALLEAALCRAGFRVGRYSSPHVEYFGERMTLDGHPAAEPLMASALLRAMEALKAARADNTAAAHATWFDVLTIAAFVLFRDAGVEWAVVETGLGGRLDSTSVVPSDVAIITNIELEHTEVLGKTRAKIAFEKAGIIKPARIAITPLPASDEAGAVIAARADELGAALIVPVLPDITTISERNARIVGAALEALGERGVRAKGGAAAGKPLGAWLLDRATLEAARLPGRMEFFDVEVGKGDKARTVHVVLDGAHVPFNLAAVLADLRLTPDHTGACLAVVSIARDKDAEGLLGLLAKEGATAIFTHATDRSRDPQELADIAAKVGLSCTVIADPLKAYAQALETAALSGQWVLVTGSLYMTGVVPRP</sequence>